<dbReference type="Proteomes" id="UP001626550">
    <property type="component" value="Unassembled WGS sequence"/>
</dbReference>
<dbReference type="AlphaFoldDB" id="A0ABD2PQ83"/>
<accession>A0ABD2PQ83</accession>
<proteinExistence type="predicted"/>
<keyword evidence="2" id="KW-1185">Reference proteome</keyword>
<dbReference type="EMBL" id="JBJKFK010004033">
    <property type="protein sequence ID" value="KAL3309340.1"/>
    <property type="molecule type" value="Genomic_DNA"/>
</dbReference>
<gene>
    <name evidence="1" type="ORF">Ciccas_012114</name>
</gene>
<name>A0ABD2PQ83_9PLAT</name>
<evidence type="ECO:0000313" key="1">
    <source>
        <dbReference type="EMBL" id="KAL3309340.1"/>
    </source>
</evidence>
<protein>
    <submittedName>
        <fullName evidence="1">Uncharacterized protein</fullName>
    </submittedName>
</protein>
<reference evidence="1 2" key="1">
    <citation type="submission" date="2024-11" db="EMBL/GenBank/DDBJ databases">
        <title>Adaptive evolution of stress response genes in parasites aligns with host niche diversity.</title>
        <authorList>
            <person name="Hahn C."/>
            <person name="Resl P."/>
        </authorList>
    </citation>
    <scope>NUCLEOTIDE SEQUENCE [LARGE SCALE GENOMIC DNA]</scope>
    <source>
        <strain evidence="1">EGGRZ-B1_66</strain>
        <tissue evidence="1">Body</tissue>
    </source>
</reference>
<organism evidence="1 2">
    <name type="scientific">Cichlidogyrus casuarinus</name>
    <dbReference type="NCBI Taxonomy" id="1844966"/>
    <lineage>
        <taxon>Eukaryota</taxon>
        <taxon>Metazoa</taxon>
        <taxon>Spiralia</taxon>
        <taxon>Lophotrochozoa</taxon>
        <taxon>Platyhelminthes</taxon>
        <taxon>Monogenea</taxon>
        <taxon>Monopisthocotylea</taxon>
        <taxon>Dactylogyridea</taxon>
        <taxon>Ancyrocephalidae</taxon>
        <taxon>Cichlidogyrus</taxon>
    </lineage>
</organism>
<sequence>MSLHKNVVFLSYKIPSDFLPYESAASSSVIQARYPPPIHFRRRQLLHVYPRCVGQGPLIVRKQDHSLIRLALNSEYNLLKLSSIYPITCRIRATAHSLPWFSSSGPLLAYQGLAAAEAKFIFI</sequence>
<evidence type="ECO:0000313" key="2">
    <source>
        <dbReference type="Proteomes" id="UP001626550"/>
    </source>
</evidence>
<comment type="caution">
    <text evidence="1">The sequence shown here is derived from an EMBL/GenBank/DDBJ whole genome shotgun (WGS) entry which is preliminary data.</text>
</comment>